<comment type="caution">
    <text evidence="3">The sequence shown here is derived from an EMBL/GenBank/DDBJ whole genome shotgun (WGS) entry which is preliminary data.</text>
</comment>
<reference evidence="3" key="1">
    <citation type="submission" date="2023-04" db="EMBL/GenBank/DDBJ databases">
        <title>Phytophthora fragariaefolia NBRC 109709.</title>
        <authorList>
            <person name="Ichikawa N."/>
            <person name="Sato H."/>
            <person name="Tonouchi N."/>
        </authorList>
    </citation>
    <scope>NUCLEOTIDE SEQUENCE</scope>
    <source>
        <strain evidence="3">NBRC 109709</strain>
    </source>
</reference>
<feature type="transmembrane region" description="Helical" evidence="2">
    <location>
        <begin position="73"/>
        <end position="93"/>
    </location>
</feature>
<evidence type="ECO:0000256" key="1">
    <source>
        <dbReference type="SAM" id="MobiDB-lite"/>
    </source>
</evidence>
<dbReference type="EMBL" id="BSXT01001172">
    <property type="protein sequence ID" value="GMF39460.1"/>
    <property type="molecule type" value="Genomic_DNA"/>
</dbReference>
<organism evidence="3 4">
    <name type="scientific">Phytophthora fragariaefolia</name>
    <dbReference type="NCBI Taxonomy" id="1490495"/>
    <lineage>
        <taxon>Eukaryota</taxon>
        <taxon>Sar</taxon>
        <taxon>Stramenopiles</taxon>
        <taxon>Oomycota</taxon>
        <taxon>Peronosporomycetes</taxon>
        <taxon>Peronosporales</taxon>
        <taxon>Peronosporaceae</taxon>
        <taxon>Phytophthora</taxon>
    </lineage>
</organism>
<evidence type="ECO:0000313" key="3">
    <source>
        <dbReference type="EMBL" id="GMF39460.1"/>
    </source>
</evidence>
<dbReference type="AlphaFoldDB" id="A0A9W6XIV8"/>
<gene>
    <name evidence="3" type="ORF">Pfra01_001172000</name>
</gene>
<keyword evidence="4" id="KW-1185">Reference proteome</keyword>
<keyword evidence="2" id="KW-1133">Transmembrane helix</keyword>
<name>A0A9W6XIV8_9STRA</name>
<sequence length="94" mass="10012">MATSGGSSDNTGLHRVNSSPKHELLSKLGVSRPPDVTDNENEGHGAPEAKVLPSTGKMGVVPRPTGRQIAVALYHWTTCLFICVLILSQFLGIF</sequence>
<protein>
    <submittedName>
        <fullName evidence="3">Unnamed protein product</fullName>
    </submittedName>
</protein>
<feature type="compositionally biased region" description="Polar residues" evidence="1">
    <location>
        <begin position="1"/>
        <end position="19"/>
    </location>
</feature>
<accession>A0A9W6XIV8</accession>
<keyword evidence="2" id="KW-0812">Transmembrane</keyword>
<feature type="region of interest" description="Disordered" evidence="1">
    <location>
        <begin position="1"/>
        <end position="58"/>
    </location>
</feature>
<evidence type="ECO:0000313" key="4">
    <source>
        <dbReference type="Proteomes" id="UP001165121"/>
    </source>
</evidence>
<keyword evidence="2" id="KW-0472">Membrane</keyword>
<proteinExistence type="predicted"/>
<dbReference type="Proteomes" id="UP001165121">
    <property type="component" value="Unassembled WGS sequence"/>
</dbReference>
<evidence type="ECO:0000256" key="2">
    <source>
        <dbReference type="SAM" id="Phobius"/>
    </source>
</evidence>